<accession>A0A9P6FMA4</accession>
<dbReference type="Proteomes" id="UP000780801">
    <property type="component" value="Unassembled WGS sequence"/>
</dbReference>
<evidence type="ECO:0000313" key="2">
    <source>
        <dbReference type="Proteomes" id="UP000780801"/>
    </source>
</evidence>
<dbReference type="EMBL" id="JAABOA010005050">
    <property type="protein sequence ID" value="KAF9577280.1"/>
    <property type="molecule type" value="Genomic_DNA"/>
</dbReference>
<proteinExistence type="predicted"/>
<reference evidence="1" key="1">
    <citation type="journal article" date="2020" name="Fungal Divers.">
        <title>Resolving the Mortierellaceae phylogeny through synthesis of multi-gene phylogenetics and phylogenomics.</title>
        <authorList>
            <person name="Vandepol N."/>
            <person name="Liber J."/>
            <person name="Desiro A."/>
            <person name="Na H."/>
            <person name="Kennedy M."/>
            <person name="Barry K."/>
            <person name="Grigoriev I.V."/>
            <person name="Miller A.N."/>
            <person name="O'Donnell K."/>
            <person name="Stajich J.E."/>
            <person name="Bonito G."/>
        </authorList>
    </citation>
    <scope>NUCLEOTIDE SEQUENCE</scope>
    <source>
        <strain evidence="1">KOD1015</strain>
    </source>
</reference>
<protein>
    <submittedName>
        <fullName evidence="1">Uncharacterized protein</fullName>
    </submittedName>
</protein>
<feature type="non-terminal residue" evidence="1">
    <location>
        <position position="82"/>
    </location>
</feature>
<organism evidence="1 2">
    <name type="scientific">Lunasporangiospora selenospora</name>
    <dbReference type="NCBI Taxonomy" id="979761"/>
    <lineage>
        <taxon>Eukaryota</taxon>
        <taxon>Fungi</taxon>
        <taxon>Fungi incertae sedis</taxon>
        <taxon>Mucoromycota</taxon>
        <taxon>Mortierellomycotina</taxon>
        <taxon>Mortierellomycetes</taxon>
        <taxon>Mortierellales</taxon>
        <taxon>Mortierellaceae</taxon>
        <taxon>Lunasporangiospora</taxon>
    </lineage>
</organism>
<comment type="caution">
    <text evidence="1">The sequence shown here is derived from an EMBL/GenBank/DDBJ whole genome shotgun (WGS) entry which is preliminary data.</text>
</comment>
<dbReference type="AlphaFoldDB" id="A0A9P6FMA4"/>
<sequence>PSSLCLATMMFFMSDQSSNPITTIRISFLSRQRSISCGIVQEILCQPSVTLTWFPCIHSRKDSVLSAERMQRSGRTKMHRSH</sequence>
<feature type="non-terminal residue" evidence="1">
    <location>
        <position position="1"/>
    </location>
</feature>
<keyword evidence="2" id="KW-1185">Reference proteome</keyword>
<name>A0A9P6FMA4_9FUNG</name>
<gene>
    <name evidence="1" type="ORF">BGW38_007623</name>
</gene>
<evidence type="ECO:0000313" key="1">
    <source>
        <dbReference type="EMBL" id="KAF9577280.1"/>
    </source>
</evidence>